<comment type="caution">
    <text evidence="1">The sequence shown here is derived from an EMBL/GenBank/DDBJ whole genome shotgun (WGS) entry which is preliminary data.</text>
</comment>
<dbReference type="AlphaFoldDB" id="A0A0L6UBM0"/>
<dbReference type="Proteomes" id="UP000037035">
    <property type="component" value="Unassembled WGS sequence"/>
</dbReference>
<keyword evidence="2" id="KW-1185">Reference proteome</keyword>
<protein>
    <submittedName>
        <fullName evidence="1">Uncharacterized protein</fullName>
    </submittedName>
</protein>
<dbReference type="VEuPathDB" id="FungiDB:VP01_768g2"/>
<name>A0A0L6UBM0_9BASI</name>
<dbReference type="EMBL" id="LAVV01013149">
    <property type="protein sequence ID" value="KNZ45938.1"/>
    <property type="molecule type" value="Genomic_DNA"/>
</dbReference>
<accession>A0A0L6UBM0</accession>
<evidence type="ECO:0000313" key="2">
    <source>
        <dbReference type="Proteomes" id="UP000037035"/>
    </source>
</evidence>
<reference evidence="1 2" key="1">
    <citation type="submission" date="2015-08" db="EMBL/GenBank/DDBJ databases">
        <title>Next Generation Sequencing and Analysis of the Genome of Puccinia sorghi L Schw, the Causal Agent of Maize Common Rust.</title>
        <authorList>
            <person name="Rochi L."/>
            <person name="Burguener G."/>
            <person name="Darino M."/>
            <person name="Turjanski A."/>
            <person name="Kreff E."/>
            <person name="Dieguez M.J."/>
            <person name="Sacco F."/>
        </authorList>
    </citation>
    <scope>NUCLEOTIDE SEQUENCE [LARGE SCALE GENOMIC DNA]</scope>
    <source>
        <strain evidence="1 2">RO10H11247</strain>
    </source>
</reference>
<sequence length="334" mass="38341">MATSQTPWIRSDTPTFANISKYHKSNTIIYITHSSHIPVQYTDYLTQPTHTTYNNHPTHSITCTLCLVQAHDTCDMSYLSLFSSSETIQFCFYYCVPWLFQASANPSFWIKPLNSVHGGWPKSLTLVYVRLYLFCHSPPSSPDFPVRIYPFSSILLVPQYYIFTIAYTLTYLIKTHISSTTPFALVSGPGQDPSLTDFSPTIHIITHPHTSHIITCNSYPLFINTKLYSTPTLIKHLSSTIQHPLFMYINPIHFQTTRCLDSVGIFLQVDLIQKIIFSLNSGPLPMLSFFSEPIALRLALLKSLSFLILKRKVRQTARKTTIREEKDMRERTYH</sequence>
<evidence type="ECO:0000313" key="1">
    <source>
        <dbReference type="EMBL" id="KNZ45938.1"/>
    </source>
</evidence>
<organism evidence="1 2">
    <name type="scientific">Puccinia sorghi</name>
    <dbReference type="NCBI Taxonomy" id="27349"/>
    <lineage>
        <taxon>Eukaryota</taxon>
        <taxon>Fungi</taxon>
        <taxon>Dikarya</taxon>
        <taxon>Basidiomycota</taxon>
        <taxon>Pucciniomycotina</taxon>
        <taxon>Pucciniomycetes</taxon>
        <taxon>Pucciniales</taxon>
        <taxon>Pucciniaceae</taxon>
        <taxon>Puccinia</taxon>
    </lineage>
</organism>
<gene>
    <name evidence="1" type="ORF">VP01_768g2</name>
</gene>
<proteinExistence type="predicted"/>